<dbReference type="AlphaFoldDB" id="D4XAP9"/>
<dbReference type="EMBL" id="ADMS01000055">
    <property type="protein sequence ID" value="EFF76121.1"/>
    <property type="molecule type" value="Genomic_DNA"/>
</dbReference>
<proteinExistence type="predicted"/>
<dbReference type="Proteomes" id="UP000004510">
    <property type="component" value="Unassembled WGS sequence"/>
</dbReference>
<comment type="caution">
    <text evidence="1">The sequence shown here is derived from an EMBL/GenBank/DDBJ whole genome shotgun (WGS) entry which is preliminary data.</text>
</comment>
<dbReference type="HOGENOM" id="CLU_1819757_0_0_4"/>
<organism evidence="1 2">
    <name type="scientific">Achromobacter piechaudii ATCC 43553</name>
    <dbReference type="NCBI Taxonomy" id="742159"/>
    <lineage>
        <taxon>Bacteria</taxon>
        <taxon>Pseudomonadati</taxon>
        <taxon>Pseudomonadota</taxon>
        <taxon>Betaproteobacteria</taxon>
        <taxon>Burkholderiales</taxon>
        <taxon>Alcaligenaceae</taxon>
        <taxon>Achromobacter</taxon>
    </lineage>
</organism>
<reference evidence="2" key="1">
    <citation type="submission" date="2010-03" db="EMBL/GenBank/DDBJ databases">
        <title>Complete sequence of Mobiluncus curtisii ATCC 43063.</title>
        <authorList>
            <person name="Muzny D."/>
            <person name="Qin X."/>
            <person name="Deng J."/>
            <person name="Jiang H."/>
            <person name="Liu Y."/>
            <person name="Qu J."/>
            <person name="Song X.-Z."/>
            <person name="Zhang L."/>
            <person name="Thornton R."/>
            <person name="Coyle M."/>
            <person name="Francisco L."/>
            <person name="Jackson L."/>
            <person name="Javaid M."/>
            <person name="Korchina V."/>
            <person name="Kovar C."/>
            <person name="Mata R."/>
            <person name="Mathew T."/>
            <person name="Ngo R."/>
            <person name="Nguyen L."/>
            <person name="Nguyen N."/>
            <person name="Okwuonu G."/>
            <person name="Ongeri F."/>
            <person name="Pham C."/>
            <person name="Simmons D."/>
            <person name="Wilczek-Boney K."/>
            <person name="Hale W."/>
            <person name="Jakkamsetti A."/>
            <person name="Pham P."/>
            <person name="Ruth R."/>
            <person name="San Lucas F."/>
            <person name="Warren J."/>
            <person name="Zhang J."/>
            <person name="Zhao Z."/>
            <person name="Zhou C."/>
            <person name="Zhu D."/>
            <person name="Lee S."/>
            <person name="Bess C."/>
            <person name="Blankenburg K."/>
            <person name="Forbes L."/>
            <person name="Fu Q."/>
            <person name="Gubbala S."/>
            <person name="Hirani K."/>
            <person name="Jayaseelan J.C."/>
            <person name="Lara F."/>
            <person name="Munidasa M."/>
            <person name="Palculict T."/>
            <person name="Patil S."/>
            <person name="Pu L.-L."/>
            <person name="Saada N."/>
            <person name="Tang L."/>
            <person name="Weissenberger G."/>
            <person name="Zhu Y."/>
            <person name="Hemphill L."/>
            <person name="Shang Y."/>
            <person name="Youmans B."/>
            <person name="Ayvaz T."/>
            <person name="Ross M."/>
            <person name="Santibanez J."/>
            <person name="Aqrawi P."/>
            <person name="Gross S."/>
            <person name="Joshi V."/>
            <person name="Fowler G."/>
            <person name="Nazareth L."/>
            <person name="Reid J."/>
            <person name="Worley K."/>
            <person name="Petrosino J."/>
            <person name="Highlander S."/>
            <person name="Gibbs R."/>
            <person name="Gibbs R."/>
        </authorList>
    </citation>
    <scope>NUCLEOTIDE SEQUENCE [LARGE SCALE GENOMIC DNA]</scope>
    <source>
        <strain evidence="2">ATCC 43553</strain>
    </source>
</reference>
<dbReference type="PATRIC" id="fig|742159.3.peg.3499"/>
<sequence>VPVEPTDEMEVAAENDYEQTGATFPRWKSAYAAMLNAAPPAPTSHPIPTGATGDAKEWGAAFDAWFIKRGVWPRVNYEEIFAAGWNARAAPAAGDALAYGSPADVAQRIEQYLYHDGRKNSATQLLYEAMKALRGPKLKGEA</sequence>
<accession>D4XAP9</accession>
<evidence type="ECO:0000313" key="2">
    <source>
        <dbReference type="Proteomes" id="UP000004510"/>
    </source>
</evidence>
<gene>
    <name evidence="1" type="ORF">HMPREF0004_2546</name>
</gene>
<protein>
    <submittedName>
        <fullName evidence="1">Uncharacterized protein</fullName>
    </submittedName>
</protein>
<feature type="non-terminal residue" evidence="1">
    <location>
        <position position="1"/>
    </location>
</feature>
<name>D4XAP9_9BURK</name>
<evidence type="ECO:0000313" key="1">
    <source>
        <dbReference type="EMBL" id="EFF76121.1"/>
    </source>
</evidence>
<dbReference type="eggNOG" id="ENOG503188X">
    <property type="taxonomic scope" value="Bacteria"/>
</dbReference>
<dbReference type="RefSeq" id="WP_006218603.1">
    <property type="nucleotide sequence ID" value="NZ_GG770409.1"/>
</dbReference>